<gene>
    <name evidence="2" type="ORF">EJB05_54436</name>
</gene>
<reference evidence="2 3" key="1">
    <citation type="journal article" date="2019" name="Sci. Rep.">
        <title>A high-quality genome of Eragrostis curvula grass provides insights into Poaceae evolution and supports new strategies to enhance forage quality.</title>
        <authorList>
            <person name="Carballo J."/>
            <person name="Santos B.A.C.M."/>
            <person name="Zappacosta D."/>
            <person name="Garbus I."/>
            <person name="Selva J.P."/>
            <person name="Gallo C.A."/>
            <person name="Diaz A."/>
            <person name="Albertini E."/>
            <person name="Caccamo M."/>
            <person name="Echenique V."/>
        </authorList>
    </citation>
    <scope>NUCLEOTIDE SEQUENCE [LARGE SCALE GENOMIC DNA]</scope>
    <source>
        <strain evidence="3">cv. Victoria</strain>
        <tissue evidence="2">Leaf</tissue>
    </source>
</reference>
<sequence length="130" mass="14038">MLRGFVTTGVAERRGICAWRRLRGLESCTSYSIEYLRQAARQPGSTDQGRPSFASPSIKDQAGQGKEEARGIADCVIATAVLISGSVILYMGKVVRTELISVYAVPPAILTSSIDVNHSQRLYNPGDLGH</sequence>
<dbReference type="Proteomes" id="UP000324897">
    <property type="component" value="Unassembled WGS sequence"/>
</dbReference>
<evidence type="ECO:0000256" key="1">
    <source>
        <dbReference type="SAM" id="MobiDB-lite"/>
    </source>
</evidence>
<protein>
    <submittedName>
        <fullName evidence="2">Uncharacterized protein</fullName>
    </submittedName>
</protein>
<dbReference type="EMBL" id="RWGY01000633">
    <property type="protein sequence ID" value="TVU00126.1"/>
    <property type="molecule type" value="Genomic_DNA"/>
</dbReference>
<evidence type="ECO:0000313" key="2">
    <source>
        <dbReference type="EMBL" id="TVU00126.1"/>
    </source>
</evidence>
<organism evidence="2 3">
    <name type="scientific">Eragrostis curvula</name>
    <name type="common">weeping love grass</name>
    <dbReference type="NCBI Taxonomy" id="38414"/>
    <lineage>
        <taxon>Eukaryota</taxon>
        <taxon>Viridiplantae</taxon>
        <taxon>Streptophyta</taxon>
        <taxon>Embryophyta</taxon>
        <taxon>Tracheophyta</taxon>
        <taxon>Spermatophyta</taxon>
        <taxon>Magnoliopsida</taxon>
        <taxon>Liliopsida</taxon>
        <taxon>Poales</taxon>
        <taxon>Poaceae</taxon>
        <taxon>PACMAD clade</taxon>
        <taxon>Chloridoideae</taxon>
        <taxon>Eragrostideae</taxon>
        <taxon>Eragrostidinae</taxon>
        <taxon>Eragrostis</taxon>
    </lineage>
</organism>
<name>A0A5J9SMA7_9POAL</name>
<comment type="caution">
    <text evidence="2">The sequence shown here is derived from an EMBL/GenBank/DDBJ whole genome shotgun (WGS) entry which is preliminary data.</text>
</comment>
<dbReference type="Gramene" id="TVU00126">
    <property type="protein sequence ID" value="TVU00126"/>
    <property type="gene ID" value="EJB05_54436"/>
</dbReference>
<feature type="region of interest" description="Disordered" evidence="1">
    <location>
        <begin position="41"/>
        <end position="66"/>
    </location>
</feature>
<evidence type="ECO:0000313" key="3">
    <source>
        <dbReference type="Proteomes" id="UP000324897"/>
    </source>
</evidence>
<dbReference type="AlphaFoldDB" id="A0A5J9SMA7"/>
<keyword evidence="3" id="KW-1185">Reference proteome</keyword>
<accession>A0A5J9SMA7</accession>
<proteinExistence type="predicted"/>